<dbReference type="PANTHER" id="PTHR30489">
    <property type="entry name" value="LIPOPROTEIN-RELEASING SYSTEM TRANSMEMBRANE PROTEIN LOLE"/>
    <property type="match status" value="1"/>
</dbReference>
<feature type="transmembrane region" description="Helical" evidence="7">
    <location>
        <begin position="410"/>
        <end position="429"/>
    </location>
</feature>
<protein>
    <recommendedName>
        <fullName evidence="11">Lipoprotein releasing system, transmembrane protein, LolC/E family</fullName>
    </recommendedName>
</protein>
<dbReference type="AlphaFoldDB" id="A0A3P3XF86"/>
<feature type="transmembrane region" description="Helical" evidence="7">
    <location>
        <begin position="283"/>
        <end position="304"/>
    </location>
</feature>
<evidence type="ECO:0000256" key="2">
    <source>
        <dbReference type="ARBA" id="ARBA00005236"/>
    </source>
</evidence>
<evidence type="ECO:0008006" key="11">
    <source>
        <dbReference type="Google" id="ProtNLM"/>
    </source>
</evidence>
<keyword evidence="5 7" id="KW-1133">Transmembrane helix</keyword>
<feature type="domain" description="ABC3 transporter permease C-terminal" evidence="8">
    <location>
        <begin position="287"/>
        <end position="437"/>
    </location>
</feature>
<reference evidence="10" key="1">
    <citation type="submission" date="2017-02" db="EMBL/GenBank/DDBJ databases">
        <authorList>
            <person name="Regsiter A."/>
            <person name="William W."/>
        </authorList>
    </citation>
    <scope>NUCLEOTIDE SEQUENCE</scope>
    <source>
        <strain evidence="10">Bib</strain>
    </source>
</reference>
<gene>
    <name evidence="10" type="ORF">SPIROBIBN47_100127</name>
</gene>
<keyword evidence="6 7" id="KW-0472">Membrane</keyword>
<comment type="subcellular location">
    <subcellularLocation>
        <location evidence="1">Cell membrane</location>
        <topology evidence="1">Multi-pass membrane protein</topology>
    </subcellularLocation>
</comment>
<dbReference type="Pfam" id="PF02687">
    <property type="entry name" value="FtsX"/>
    <property type="match status" value="1"/>
</dbReference>
<feature type="transmembrane region" description="Helical" evidence="7">
    <location>
        <begin position="43"/>
        <end position="64"/>
    </location>
</feature>
<keyword evidence="4 7" id="KW-0812">Transmembrane</keyword>
<sequence>MAANEHGTFEPLQTRKRAGFMALFRIAIRWTITGRKTSHRTSFLFSVIGIAAGIVALIVVMSVMNGFQRQYIDSLLETSSFHVRIMPESSDPSILAQSLRENSLVRSVTPFIETNLLAEGAEGRQNVVRAMWISPQDLGADKGFCNALHISERAAEDGIRQGIMIGTETARLLGMYNGQNLVLRGAVVNPDEGVQQYEIALPVGGLFKSGYYEIDAGLVILPMASASKLKTLPASLVLGIKLKNPEKVDQFIASLAHTPGIGRTESWRDYNRSFFSALRTEKVVMFILVSIIFAVVAINIHYAMRRNIARKSRELAILAAIGTDRRSIGSIFMLEGLMAGILGALGGIGIGIPLAKNIDHVINFAVGIAEAVVSFLYRVGIAKSVPDLSLFSPTIFYIESIPSRVYASDIGFIAFFAILFPALAVYAAYRRFRNASPLEVLRSE</sequence>
<evidence type="ECO:0000256" key="5">
    <source>
        <dbReference type="ARBA" id="ARBA00022989"/>
    </source>
</evidence>
<evidence type="ECO:0000259" key="8">
    <source>
        <dbReference type="Pfam" id="PF02687"/>
    </source>
</evidence>
<evidence type="ECO:0000256" key="7">
    <source>
        <dbReference type="SAM" id="Phobius"/>
    </source>
</evidence>
<dbReference type="InterPro" id="IPR003838">
    <property type="entry name" value="ABC3_permease_C"/>
</dbReference>
<dbReference type="InterPro" id="IPR051447">
    <property type="entry name" value="Lipoprotein-release_system"/>
</dbReference>
<dbReference type="PANTHER" id="PTHR30489:SF0">
    <property type="entry name" value="LIPOPROTEIN-RELEASING SYSTEM TRANSMEMBRANE PROTEIN LOLE"/>
    <property type="match status" value="1"/>
</dbReference>
<name>A0A3P3XF86_9SPIR</name>
<dbReference type="EMBL" id="FWDM01000002">
    <property type="protein sequence ID" value="SLM09897.1"/>
    <property type="molecule type" value="Genomic_DNA"/>
</dbReference>
<organism evidence="10">
    <name type="scientific">uncultured spirochete</name>
    <dbReference type="NCBI Taxonomy" id="156406"/>
    <lineage>
        <taxon>Bacteria</taxon>
        <taxon>Pseudomonadati</taxon>
        <taxon>Spirochaetota</taxon>
        <taxon>Spirochaetia</taxon>
        <taxon>Spirochaetales</taxon>
        <taxon>environmental samples</taxon>
    </lineage>
</organism>
<evidence type="ECO:0000259" key="9">
    <source>
        <dbReference type="Pfam" id="PF12704"/>
    </source>
</evidence>
<evidence type="ECO:0000256" key="3">
    <source>
        <dbReference type="ARBA" id="ARBA00022475"/>
    </source>
</evidence>
<keyword evidence="3" id="KW-1003">Cell membrane</keyword>
<dbReference type="GO" id="GO:0098797">
    <property type="term" value="C:plasma membrane protein complex"/>
    <property type="evidence" value="ECO:0007669"/>
    <property type="project" value="TreeGrafter"/>
</dbReference>
<evidence type="ECO:0000256" key="1">
    <source>
        <dbReference type="ARBA" id="ARBA00004651"/>
    </source>
</evidence>
<evidence type="ECO:0000256" key="6">
    <source>
        <dbReference type="ARBA" id="ARBA00023136"/>
    </source>
</evidence>
<evidence type="ECO:0000313" key="10">
    <source>
        <dbReference type="EMBL" id="SLM09897.1"/>
    </source>
</evidence>
<feature type="transmembrane region" description="Helical" evidence="7">
    <location>
        <begin position="331"/>
        <end position="355"/>
    </location>
</feature>
<evidence type="ECO:0000256" key="4">
    <source>
        <dbReference type="ARBA" id="ARBA00022692"/>
    </source>
</evidence>
<feature type="domain" description="MacB-like periplasmic core" evidence="9">
    <location>
        <begin position="44"/>
        <end position="256"/>
    </location>
</feature>
<accession>A0A3P3XF86</accession>
<dbReference type="GO" id="GO:0044874">
    <property type="term" value="P:lipoprotein localization to outer membrane"/>
    <property type="evidence" value="ECO:0007669"/>
    <property type="project" value="TreeGrafter"/>
</dbReference>
<dbReference type="Pfam" id="PF12704">
    <property type="entry name" value="MacB_PCD"/>
    <property type="match status" value="1"/>
</dbReference>
<proteinExistence type="inferred from homology"/>
<dbReference type="InterPro" id="IPR025857">
    <property type="entry name" value="MacB_PCD"/>
</dbReference>
<comment type="similarity">
    <text evidence="2">Belongs to the ABC-4 integral membrane protein family. LolC/E subfamily.</text>
</comment>